<sequence>MLDAFTFPIRENDAIWLLYKWLEHDYPTGGTFNTTKPEQLPDLAQDALLVRFPAFLRPYSRFPYYRLWMSWLENFGRFGKNIYVNLRFLRDCAEKSAKKYDQSRVQQRYRIFTFGPPK</sequence>
<protein>
    <submittedName>
        <fullName evidence="1">Uncharacterized protein</fullName>
    </submittedName>
</protein>
<keyword evidence="2" id="KW-1185">Reference proteome</keyword>
<dbReference type="GeneID" id="27692349"/>
<reference evidence="1 2" key="1">
    <citation type="submission" date="2009-08" db="EMBL/GenBank/DDBJ databases">
        <title>The Genome Sequence of Spizellomyces punctatus strain DAOM BR117.</title>
        <authorList>
            <consortium name="The Broad Institute Genome Sequencing Platform"/>
            <person name="Russ C."/>
            <person name="Cuomo C."/>
            <person name="Shea T."/>
            <person name="Young S.K."/>
            <person name="Zeng Q."/>
            <person name="Koehrsen M."/>
            <person name="Haas B."/>
            <person name="Borodovsky M."/>
            <person name="Guigo R."/>
            <person name="Alvarado L."/>
            <person name="Berlin A."/>
            <person name="Bochicchio J."/>
            <person name="Borenstein D."/>
            <person name="Chapman S."/>
            <person name="Chen Z."/>
            <person name="Engels R."/>
            <person name="Freedman E."/>
            <person name="Gellesch M."/>
            <person name="Goldberg J."/>
            <person name="Griggs A."/>
            <person name="Gujja S."/>
            <person name="Heiman D."/>
            <person name="Hepburn T."/>
            <person name="Howarth C."/>
            <person name="Jen D."/>
            <person name="Larson L."/>
            <person name="Lewis B."/>
            <person name="Mehta T."/>
            <person name="Park D."/>
            <person name="Pearson M."/>
            <person name="Roberts A."/>
            <person name="Saif S."/>
            <person name="Shenoy N."/>
            <person name="Sisk P."/>
            <person name="Stolte C."/>
            <person name="Sykes S."/>
            <person name="Thomson T."/>
            <person name="Walk T."/>
            <person name="White J."/>
            <person name="Yandava C."/>
            <person name="Burger G."/>
            <person name="Gray M.W."/>
            <person name="Holland P.W.H."/>
            <person name="King N."/>
            <person name="Lang F.B.F."/>
            <person name="Roger A.J."/>
            <person name="Ruiz-Trillo I."/>
            <person name="Lander E."/>
            <person name="Nusbaum C."/>
        </authorList>
    </citation>
    <scope>NUCLEOTIDE SEQUENCE [LARGE SCALE GENOMIC DNA]</scope>
    <source>
        <strain evidence="1 2">DAOM BR117</strain>
    </source>
</reference>
<dbReference type="VEuPathDB" id="FungiDB:SPPG_09224"/>
<accession>A0A0L0HI40</accession>
<dbReference type="AlphaFoldDB" id="A0A0L0HI40"/>
<dbReference type="EMBL" id="KQ257456">
    <property type="protein sequence ID" value="KND00535.1"/>
    <property type="molecule type" value="Genomic_DNA"/>
</dbReference>
<name>A0A0L0HI40_SPIPD</name>
<dbReference type="RefSeq" id="XP_016608574.1">
    <property type="nucleotide sequence ID" value="XM_016757381.1"/>
</dbReference>
<gene>
    <name evidence="1" type="ORF">SPPG_09224</name>
</gene>
<evidence type="ECO:0000313" key="1">
    <source>
        <dbReference type="EMBL" id="KND00535.1"/>
    </source>
</evidence>
<proteinExistence type="predicted"/>
<dbReference type="Proteomes" id="UP000053201">
    <property type="component" value="Unassembled WGS sequence"/>
</dbReference>
<evidence type="ECO:0000313" key="2">
    <source>
        <dbReference type="Proteomes" id="UP000053201"/>
    </source>
</evidence>
<organism evidence="1 2">
    <name type="scientific">Spizellomyces punctatus (strain DAOM BR117)</name>
    <dbReference type="NCBI Taxonomy" id="645134"/>
    <lineage>
        <taxon>Eukaryota</taxon>
        <taxon>Fungi</taxon>
        <taxon>Fungi incertae sedis</taxon>
        <taxon>Chytridiomycota</taxon>
        <taxon>Chytridiomycota incertae sedis</taxon>
        <taxon>Chytridiomycetes</taxon>
        <taxon>Spizellomycetales</taxon>
        <taxon>Spizellomycetaceae</taxon>
        <taxon>Spizellomyces</taxon>
    </lineage>
</organism>
<dbReference type="InParanoid" id="A0A0L0HI40"/>